<dbReference type="AlphaFoldDB" id="H6LBK1"/>
<protein>
    <submittedName>
        <fullName evidence="1">Uncharacterized protein</fullName>
    </submittedName>
</protein>
<dbReference type="KEGG" id="awo:Awo_c33980"/>
<accession>H6LBK1</accession>
<keyword evidence="2" id="KW-1185">Reference proteome</keyword>
<evidence type="ECO:0000313" key="2">
    <source>
        <dbReference type="Proteomes" id="UP000007177"/>
    </source>
</evidence>
<reference evidence="2" key="1">
    <citation type="submission" date="2011-07" db="EMBL/GenBank/DDBJ databases">
        <title>Complete genome sequence of Acetobacterium woodii.</title>
        <authorList>
            <person name="Poehlein A."/>
            <person name="Schmidt S."/>
            <person name="Kaster A.-K."/>
            <person name="Goenrich M."/>
            <person name="Vollmers J."/>
            <person name="Thuermer A."/>
            <person name="Gottschalk G."/>
            <person name="Thauer R.K."/>
            <person name="Daniel R."/>
            <person name="Mueller V."/>
        </authorList>
    </citation>
    <scope>NUCLEOTIDE SEQUENCE [LARGE SCALE GENOMIC DNA]</scope>
    <source>
        <strain evidence="2">ATCC 29683 / DSM 1030 / JCM 2381 / KCTC 1655 / WB1</strain>
    </source>
</reference>
<dbReference type="STRING" id="931626.Awo_c33980"/>
<name>H6LBK1_ACEWD</name>
<dbReference type="Proteomes" id="UP000007177">
    <property type="component" value="Chromosome"/>
</dbReference>
<sequence>MLSIKGSAGNVKELAFGFGTILWTNTVIDGKLAINGRGKQQVVTIILTSGWNGGKYFGQKCGDKIVSRVAK</sequence>
<organism evidence="1 2">
    <name type="scientific">Acetobacterium woodii (strain ATCC 29683 / DSM 1030 / JCM 2381 / KCTC 1655 / WB1)</name>
    <dbReference type="NCBI Taxonomy" id="931626"/>
    <lineage>
        <taxon>Bacteria</taxon>
        <taxon>Bacillati</taxon>
        <taxon>Bacillota</taxon>
        <taxon>Clostridia</taxon>
        <taxon>Eubacteriales</taxon>
        <taxon>Eubacteriaceae</taxon>
        <taxon>Acetobacterium</taxon>
    </lineage>
</organism>
<proteinExistence type="predicted"/>
<evidence type="ECO:0000313" key="1">
    <source>
        <dbReference type="EMBL" id="AFA50124.1"/>
    </source>
</evidence>
<gene>
    <name evidence="1" type="ordered locus">Awo_c33980</name>
</gene>
<dbReference type="HOGENOM" id="CLU_2730657_0_0_9"/>
<dbReference type="EMBL" id="CP002987">
    <property type="protein sequence ID" value="AFA50124.1"/>
    <property type="molecule type" value="Genomic_DNA"/>
</dbReference>
<reference evidence="1 2" key="2">
    <citation type="journal article" date="2012" name="PLoS ONE">
        <title>An ancient pathway combining carbon dioxide fixation with the generation and utilization of a sodium ion gradient for ATP synthesis.</title>
        <authorList>
            <person name="Poehlein A."/>
            <person name="Schmidt S."/>
            <person name="Kaster A.K."/>
            <person name="Goenrich M."/>
            <person name="Vollmers J."/>
            <person name="Thurmer A."/>
            <person name="Bertsch J."/>
            <person name="Schuchmann K."/>
            <person name="Voigt B."/>
            <person name="Hecker M."/>
            <person name="Daniel R."/>
            <person name="Thauer R.K."/>
            <person name="Gottschalk G."/>
            <person name="Muller V."/>
        </authorList>
    </citation>
    <scope>NUCLEOTIDE SEQUENCE [LARGE SCALE GENOMIC DNA]</scope>
    <source>
        <strain evidence="2">ATCC 29683 / DSM 1030 / JCM 2381 / KCTC 1655 / WB1</strain>
    </source>
</reference>